<gene>
    <name evidence="7" type="ORF">HMPREF3221_00902</name>
</gene>
<feature type="transmembrane region" description="Helical" evidence="6">
    <location>
        <begin position="56"/>
        <end position="77"/>
    </location>
</feature>
<name>A0A133P1Q0_FUSNU</name>
<dbReference type="InterPro" id="IPR005538">
    <property type="entry name" value="LrgA/CidA"/>
</dbReference>
<evidence type="ECO:0000256" key="6">
    <source>
        <dbReference type="SAM" id="Phobius"/>
    </source>
</evidence>
<keyword evidence="4 6" id="KW-1133">Transmembrane helix</keyword>
<comment type="subcellular location">
    <subcellularLocation>
        <location evidence="1">Cell membrane</location>
        <topology evidence="1">Multi-pass membrane protein</topology>
    </subcellularLocation>
</comment>
<evidence type="ECO:0000256" key="2">
    <source>
        <dbReference type="ARBA" id="ARBA00022475"/>
    </source>
</evidence>
<comment type="caution">
    <text evidence="7">The sequence shown here is derived from an EMBL/GenBank/DDBJ whole genome shotgun (WGS) entry which is preliminary data.</text>
</comment>
<keyword evidence="2" id="KW-1003">Cell membrane</keyword>
<dbReference type="Pfam" id="PF03788">
    <property type="entry name" value="LrgA"/>
    <property type="match status" value="1"/>
</dbReference>
<evidence type="ECO:0000256" key="4">
    <source>
        <dbReference type="ARBA" id="ARBA00022989"/>
    </source>
</evidence>
<evidence type="ECO:0000256" key="1">
    <source>
        <dbReference type="ARBA" id="ARBA00004651"/>
    </source>
</evidence>
<evidence type="ECO:0000256" key="3">
    <source>
        <dbReference type="ARBA" id="ARBA00022692"/>
    </source>
</evidence>
<protein>
    <submittedName>
        <fullName evidence="7">LrgA family protein</fullName>
    </submittedName>
</protein>
<evidence type="ECO:0000313" key="7">
    <source>
        <dbReference type="EMBL" id="KXA22452.1"/>
    </source>
</evidence>
<evidence type="ECO:0000313" key="8">
    <source>
        <dbReference type="Proteomes" id="UP000070401"/>
    </source>
</evidence>
<dbReference type="EMBL" id="LRPY01000086">
    <property type="protein sequence ID" value="KXA22452.1"/>
    <property type="molecule type" value="Genomic_DNA"/>
</dbReference>
<keyword evidence="3 6" id="KW-0812">Transmembrane</keyword>
<evidence type="ECO:0000256" key="5">
    <source>
        <dbReference type="ARBA" id="ARBA00023136"/>
    </source>
</evidence>
<sequence>MEDDMIGEFMLILVINYVGILISTVLHFPLPGTITALLLLFLLLKFKILKLEKIENAANFLLLNMTLFFMPPTVKIIDSYDLLEKDLVKIIIIIVVSTFLTMGITGKVVQMMIDYREKKGLK</sequence>
<keyword evidence="5 6" id="KW-0472">Membrane</keyword>
<accession>A0A133P1Q0</accession>
<organism evidence="7 8">
    <name type="scientific">Fusobacterium nucleatum</name>
    <dbReference type="NCBI Taxonomy" id="851"/>
    <lineage>
        <taxon>Bacteria</taxon>
        <taxon>Fusobacteriati</taxon>
        <taxon>Fusobacteriota</taxon>
        <taxon>Fusobacteriia</taxon>
        <taxon>Fusobacteriales</taxon>
        <taxon>Fusobacteriaceae</taxon>
        <taxon>Fusobacterium</taxon>
    </lineage>
</organism>
<proteinExistence type="predicted"/>
<reference evidence="8" key="1">
    <citation type="submission" date="2016-01" db="EMBL/GenBank/DDBJ databases">
        <authorList>
            <person name="Mitreva M."/>
            <person name="Pepin K.H."/>
            <person name="Mihindukulasuriya K.A."/>
            <person name="Fulton R."/>
            <person name="Fronick C."/>
            <person name="O'Laughlin M."/>
            <person name="Miner T."/>
            <person name="Herter B."/>
            <person name="Rosa B.A."/>
            <person name="Cordes M."/>
            <person name="Tomlinson C."/>
            <person name="Wollam A."/>
            <person name="Palsikar V.B."/>
            <person name="Mardis E.R."/>
            <person name="Wilson R.K."/>
        </authorList>
    </citation>
    <scope>NUCLEOTIDE SEQUENCE [LARGE SCALE GENOMIC DNA]</scope>
    <source>
        <strain evidence="8">MJR7757B</strain>
    </source>
</reference>
<dbReference type="STRING" id="1408287.GCA_000493815_01145"/>
<dbReference type="PANTHER" id="PTHR33931:SF5">
    <property type="entry name" value="UPF0299 MEMBRANE PROTEIN YOHJ"/>
    <property type="match status" value="1"/>
</dbReference>
<feature type="transmembrane region" description="Helical" evidence="6">
    <location>
        <begin position="89"/>
        <end position="109"/>
    </location>
</feature>
<feature type="transmembrane region" description="Helical" evidence="6">
    <location>
        <begin position="20"/>
        <end position="44"/>
    </location>
</feature>
<dbReference type="PATRIC" id="fig|851.8.peg.909"/>
<keyword evidence="8" id="KW-1185">Reference proteome</keyword>
<dbReference type="PANTHER" id="PTHR33931">
    <property type="entry name" value="HOLIN-LIKE PROTEIN CIDA-RELATED"/>
    <property type="match status" value="1"/>
</dbReference>
<dbReference type="AlphaFoldDB" id="A0A133P1Q0"/>
<dbReference type="Proteomes" id="UP000070401">
    <property type="component" value="Unassembled WGS sequence"/>
</dbReference>
<dbReference type="GO" id="GO:0005886">
    <property type="term" value="C:plasma membrane"/>
    <property type="evidence" value="ECO:0007669"/>
    <property type="project" value="UniProtKB-SubCell"/>
</dbReference>